<dbReference type="InterPro" id="IPR057727">
    <property type="entry name" value="WCX_dom"/>
</dbReference>
<dbReference type="PATRIC" id="fig|1555112.3.peg.3510"/>
<dbReference type="EMBL" id="AP014924">
    <property type="protein sequence ID" value="BAS29286.1"/>
    <property type="molecule type" value="Genomic_DNA"/>
</dbReference>
<reference evidence="5" key="2">
    <citation type="journal article" date="2016" name="Int. J. Syst. Evol. Microbiol.">
        <title>Complete genome sequence and cell structure of Limnochorda pilosa, a Gram-negative spore-former within the phylum Firmicutes.</title>
        <authorList>
            <person name="Watanabe M."/>
            <person name="Kojima H."/>
            <person name="Fukui M."/>
        </authorList>
    </citation>
    <scope>NUCLEOTIDE SEQUENCE [LARGE SCALE GENOMIC DNA]</scope>
    <source>
        <strain evidence="5">HC45</strain>
    </source>
</reference>
<dbReference type="STRING" id="1555112.LIP_3474"/>
<dbReference type="InterPro" id="IPR028349">
    <property type="entry name" value="PafC-like"/>
</dbReference>
<dbReference type="InterPro" id="IPR051534">
    <property type="entry name" value="CBASS_pafABC_assoc_protein"/>
</dbReference>
<organism evidence="4 5">
    <name type="scientific">Limnochorda pilosa</name>
    <dbReference type="NCBI Taxonomy" id="1555112"/>
    <lineage>
        <taxon>Bacteria</taxon>
        <taxon>Bacillati</taxon>
        <taxon>Bacillota</taxon>
        <taxon>Limnochordia</taxon>
        <taxon>Limnochordales</taxon>
        <taxon>Limnochordaceae</taxon>
        <taxon>Limnochorda</taxon>
    </lineage>
</organism>
<name>A0A0K2SQA9_LIMPI</name>
<dbReference type="PROSITE" id="PS51000">
    <property type="entry name" value="HTH_DEOR_2"/>
    <property type="match status" value="1"/>
</dbReference>
<dbReference type="InterPro" id="IPR036390">
    <property type="entry name" value="WH_DNA-bd_sf"/>
</dbReference>
<dbReference type="Pfam" id="PF25583">
    <property type="entry name" value="WCX"/>
    <property type="match status" value="1"/>
</dbReference>
<dbReference type="GO" id="GO:0003700">
    <property type="term" value="F:DNA-binding transcription factor activity"/>
    <property type="evidence" value="ECO:0007669"/>
    <property type="project" value="InterPro"/>
</dbReference>
<gene>
    <name evidence="4" type="ORF">LIP_3474</name>
</gene>
<keyword evidence="1" id="KW-0805">Transcription regulation</keyword>
<dbReference type="PROSITE" id="PS52050">
    <property type="entry name" value="WYL"/>
    <property type="match status" value="1"/>
</dbReference>
<keyword evidence="2" id="KW-0804">Transcription</keyword>
<evidence type="ECO:0000256" key="2">
    <source>
        <dbReference type="ARBA" id="ARBA00023163"/>
    </source>
</evidence>
<reference evidence="5" key="1">
    <citation type="submission" date="2015-07" db="EMBL/GenBank/DDBJ databases">
        <title>Complete genome sequence and phylogenetic analysis of Limnochorda pilosa.</title>
        <authorList>
            <person name="Watanabe M."/>
            <person name="Kojima H."/>
            <person name="Fukui M."/>
        </authorList>
    </citation>
    <scope>NUCLEOTIDE SEQUENCE [LARGE SCALE GENOMIC DNA]</scope>
    <source>
        <strain evidence="5">HC45</strain>
    </source>
</reference>
<sequence>MTKGDRLAAILIVLQSRDLVRAEDLARRFEVSVRTIYRDVEALSEAGVPVMAIPGTGGGYRLMEGYRLPPLTFTAEEALALLLAQVALSQMGEGPFSEAGRRAMERILAAMPVHVRDGVVSMERLMAVRSEGRLRQRERAWLAQLLAAVWTRRRVRLRYRKVLADEAEWRKVDPYGIAFGYGRWYVPGYCHLRRDTRTFRLDRIEAVELEDETYEVPPDFRMEVWAEAFFSMPERARVAAAIRLTDKETAKRAANDRLFDGPPTREGGAWITTVSYPAEETDWVAERLLGYAGAAVVESPPELREAVVRLGRAAVAAHEDSGAPAPAGHASVEAG</sequence>
<dbReference type="InterPro" id="IPR036388">
    <property type="entry name" value="WH-like_DNA-bd_sf"/>
</dbReference>
<dbReference type="Pfam" id="PF13280">
    <property type="entry name" value="WYL"/>
    <property type="match status" value="1"/>
</dbReference>
<dbReference type="PANTHER" id="PTHR34580">
    <property type="match status" value="1"/>
</dbReference>
<dbReference type="RefSeq" id="WP_068140830.1">
    <property type="nucleotide sequence ID" value="NZ_AP014924.1"/>
</dbReference>
<dbReference type="Pfam" id="PF08279">
    <property type="entry name" value="HTH_11"/>
    <property type="match status" value="1"/>
</dbReference>
<feature type="domain" description="HTH deoR-type" evidence="3">
    <location>
        <begin position="3"/>
        <end position="62"/>
    </location>
</feature>
<proteinExistence type="predicted"/>
<dbReference type="Proteomes" id="UP000065807">
    <property type="component" value="Chromosome"/>
</dbReference>
<dbReference type="InterPro" id="IPR013196">
    <property type="entry name" value="HTH_11"/>
</dbReference>
<dbReference type="SUPFAM" id="SSF46785">
    <property type="entry name" value="Winged helix' DNA-binding domain"/>
    <property type="match status" value="1"/>
</dbReference>
<keyword evidence="5" id="KW-1185">Reference proteome</keyword>
<dbReference type="InterPro" id="IPR001034">
    <property type="entry name" value="DeoR_HTH"/>
</dbReference>
<evidence type="ECO:0000259" key="3">
    <source>
        <dbReference type="PROSITE" id="PS51000"/>
    </source>
</evidence>
<evidence type="ECO:0000256" key="1">
    <source>
        <dbReference type="ARBA" id="ARBA00023015"/>
    </source>
</evidence>
<dbReference type="PANTHER" id="PTHR34580:SF1">
    <property type="entry name" value="PROTEIN PAFC"/>
    <property type="match status" value="1"/>
</dbReference>
<protein>
    <submittedName>
        <fullName evidence="4">Transcriptional regulator</fullName>
    </submittedName>
</protein>
<dbReference type="AlphaFoldDB" id="A0A0K2SQA9"/>
<evidence type="ECO:0000313" key="5">
    <source>
        <dbReference type="Proteomes" id="UP000065807"/>
    </source>
</evidence>
<dbReference type="PIRSF" id="PIRSF016838">
    <property type="entry name" value="PafC"/>
    <property type="match status" value="1"/>
</dbReference>
<accession>A0A0K2SQA9</accession>
<dbReference type="InterPro" id="IPR026881">
    <property type="entry name" value="WYL_dom"/>
</dbReference>
<dbReference type="OrthoDB" id="9815009at2"/>
<dbReference type="Gene3D" id="1.10.10.10">
    <property type="entry name" value="Winged helix-like DNA-binding domain superfamily/Winged helix DNA-binding domain"/>
    <property type="match status" value="1"/>
</dbReference>
<evidence type="ECO:0000313" key="4">
    <source>
        <dbReference type="EMBL" id="BAS29286.1"/>
    </source>
</evidence>
<dbReference type="KEGG" id="lpil:LIP_3474"/>